<proteinExistence type="predicted"/>
<reference evidence="2" key="1">
    <citation type="submission" date="2023-07" db="EMBL/GenBank/DDBJ databases">
        <title>draft genome sequence of fig (Ficus carica).</title>
        <authorList>
            <person name="Takahashi T."/>
            <person name="Nishimura K."/>
        </authorList>
    </citation>
    <scope>NUCLEOTIDE SEQUENCE</scope>
</reference>
<organism evidence="2 3">
    <name type="scientific">Ficus carica</name>
    <name type="common">Common fig</name>
    <dbReference type="NCBI Taxonomy" id="3494"/>
    <lineage>
        <taxon>Eukaryota</taxon>
        <taxon>Viridiplantae</taxon>
        <taxon>Streptophyta</taxon>
        <taxon>Embryophyta</taxon>
        <taxon>Tracheophyta</taxon>
        <taxon>Spermatophyta</taxon>
        <taxon>Magnoliopsida</taxon>
        <taxon>eudicotyledons</taxon>
        <taxon>Gunneridae</taxon>
        <taxon>Pentapetalae</taxon>
        <taxon>rosids</taxon>
        <taxon>fabids</taxon>
        <taxon>Rosales</taxon>
        <taxon>Moraceae</taxon>
        <taxon>Ficeae</taxon>
        <taxon>Ficus</taxon>
    </lineage>
</organism>
<dbReference type="AlphaFoldDB" id="A0AA88JI65"/>
<sequence>MAMMENDTPDASKRLLHPGMVIAENFSYEGIRSTLWKLYVIIMEFLPQKENVGHEDNVGWCLSLVVASRTMPPKRRRVPTQDVDLAAQMNELRQMMLAQQQEIRGLRAQLAQQNQGPPDAEVPPAPVNQPAAPEILDVDPVIPENPIAPEILVVPVAVPPAPLFRQGNLSVAEAVKKFEQLARLCPHLISSERDKVRRMMRMFCSNLAVVISSGPHPPLTVAECVSRAIRVEYWVGQNKEQRAKFFKEKREEKAQAKQNHARPGQTSQQKGGQGNQQNFPQKKNAPDNNSYPTCQKCGRRHQGDCRAGTSRCFLYGKEGHYARTCNLNPQNPQNQQRGQRSKLHAAQMKLEVPAISQGRLEAPEPQGHIYAYTKEDVQAGPSTVVTGQLPFAQQDAYVLIDSGAT</sequence>
<feature type="region of interest" description="Disordered" evidence="1">
    <location>
        <begin position="246"/>
        <end position="290"/>
    </location>
</feature>
<feature type="non-terminal residue" evidence="2">
    <location>
        <position position="405"/>
    </location>
</feature>
<dbReference type="EMBL" id="BTGU01011827">
    <property type="protein sequence ID" value="GMN73072.1"/>
    <property type="molecule type" value="Genomic_DNA"/>
</dbReference>
<evidence type="ECO:0000313" key="3">
    <source>
        <dbReference type="Proteomes" id="UP001187192"/>
    </source>
</evidence>
<gene>
    <name evidence="2" type="ORF">TIFTF001_052971</name>
</gene>
<evidence type="ECO:0000313" key="2">
    <source>
        <dbReference type="EMBL" id="GMN73072.1"/>
    </source>
</evidence>
<name>A0AA88JI65_FICCA</name>
<feature type="compositionally biased region" description="Basic and acidic residues" evidence="1">
    <location>
        <begin position="246"/>
        <end position="255"/>
    </location>
</feature>
<keyword evidence="3" id="KW-1185">Reference proteome</keyword>
<accession>A0AA88JI65</accession>
<dbReference type="Proteomes" id="UP001187192">
    <property type="component" value="Unassembled WGS sequence"/>
</dbReference>
<dbReference type="PANTHER" id="PTHR34482">
    <property type="entry name" value="DNA DAMAGE-INDUCIBLE PROTEIN 1-LIKE"/>
    <property type="match status" value="1"/>
</dbReference>
<comment type="caution">
    <text evidence="2">The sequence shown here is derived from an EMBL/GenBank/DDBJ whole genome shotgun (WGS) entry which is preliminary data.</text>
</comment>
<protein>
    <recommendedName>
        <fullName evidence="4">Gag-pol polyprotein</fullName>
    </recommendedName>
</protein>
<evidence type="ECO:0008006" key="4">
    <source>
        <dbReference type="Google" id="ProtNLM"/>
    </source>
</evidence>
<dbReference type="PANTHER" id="PTHR34482:SF36">
    <property type="entry name" value="RETROTRANSPOSON GAG DOMAIN-CONTAINING PROTEIN"/>
    <property type="match status" value="1"/>
</dbReference>
<evidence type="ECO:0000256" key="1">
    <source>
        <dbReference type="SAM" id="MobiDB-lite"/>
    </source>
</evidence>